<name>A0A9N9A6Z8_9GLOM</name>
<feature type="non-terminal residue" evidence="1">
    <location>
        <position position="1"/>
    </location>
</feature>
<organism evidence="1 2">
    <name type="scientific">Dentiscutata erythropus</name>
    <dbReference type="NCBI Taxonomy" id="1348616"/>
    <lineage>
        <taxon>Eukaryota</taxon>
        <taxon>Fungi</taxon>
        <taxon>Fungi incertae sedis</taxon>
        <taxon>Mucoromycota</taxon>
        <taxon>Glomeromycotina</taxon>
        <taxon>Glomeromycetes</taxon>
        <taxon>Diversisporales</taxon>
        <taxon>Gigasporaceae</taxon>
        <taxon>Dentiscutata</taxon>
    </lineage>
</organism>
<protein>
    <submittedName>
        <fullName evidence="1">7014_t:CDS:1</fullName>
    </submittedName>
</protein>
<evidence type="ECO:0000313" key="1">
    <source>
        <dbReference type="EMBL" id="CAG8522023.1"/>
    </source>
</evidence>
<accession>A0A9N9A6Z8</accession>
<evidence type="ECO:0000313" key="2">
    <source>
        <dbReference type="Proteomes" id="UP000789405"/>
    </source>
</evidence>
<dbReference type="AlphaFoldDB" id="A0A9N9A6Z8"/>
<reference evidence="1" key="1">
    <citation type="submission" date="2021-06" db="EMBL/GenBank/DDBJ databases">
        <authorList>
            <person name="Kallberg Y."/>
            <person name="Tangrot J."/>
            <person name="Rosling A."/>
        </authorList>
    </citation>
    <scope>NUCLEOTIDE SEQUENCE</scope>
    <source>
        <strain evidence="1">MA453B</strain>
    </source>
</reference>
<gene>
    <name evidence="1" type="ORF">DERYTH_LOCUS3919</name>
</gene>
<keyword evidence="2" id="KW-1185">Reference proteome</keyword>
<comment type="caution">
    <text evidence="1">The sequence shown here is derived from an EMBL/GenBank/DDBJ whole genome shotgun (WGS) entry which is preliminary data.</text>
</comment>
<dbReference type="Proteomes" id="UP000789405">
    <property type="component" value="Unassembled WGS sequence"/>
</dbReference>
<dbReference type="EMBL" id="CAJVPY010001442">
    <property type="protein sequence ID" value="CAG8522023.1"/>
    <property type="molecule type" value="Genomic_DNA"/>
</dbReference>
<proteinExistence type="predicted"/>
<sequence length="76" mass="8637">QCANLFPKLMRGQATYSTFSLSDQIKFKNDNALIIDISQLLSSFNEIISSLHESVGNDIVAIKQHLRNCFCKFWIA</sequence>
<dbReference type="OrthoDB" id="2437308at2759"/>